<dbReference type="AlphaFoldDB" id="A0A6A6H248"/>
<evidence type="ECO:0000313" key="3">
    <source>
        <dbReference type="Proteomes" id="UP000800092"/>
    </source>
</evidence>
<keyword evidence="1" id="KW-0472">Membrane</keyword>
<evidence type="ECO:0000256" key="1">
    <source>
        <dbReference type="SAM" id="Phobius"/>
    </source>
</evidence>
<reference evidence="2" key="1">
    <citation type="journal article" date="2020" name="Stud. Mycol.">
        <title>101 Dothideomycetes genomes: a test case for predicting lifestyles and emergence of pathogens.</title>
        <authorList>
            <person name="Haridas S."/>
            <person name="Albert R."/>
            <person name="Binder M."/>
            <person name="Bloem J."/>
            <person name="Labutti K."/>
            <person name="Salamov A."/>
            <person name="Andreopoulos B."/>
            <person name="Baker S."/>
            <person name="Barry K."/>
            <person name="Bills G."/>
            <person name="Bluhm B."/>
            <person name="Cannon C."/>
            <person name="Castanera R."/>
            <person name="Culley D."/>
            <person name="Daum C."/>
            <person name="Ezra D."/>
            <person name="Gonzalez J."/>
            <person name="Henrissat B."/>
            <person name="Kuo A."/>
            <person name="Liang C."/>
            <person name="Lipzen A."/>
            <person name="Lutzoni F."/>
            <person name="Magnuson J."/>
            <person name="Mondo S."/>
            <person name="Nolan M."/>
            <person name="Ohm R."/>
            <person name="Pangilinan J."/>
            <person name="Park H.-J."/>
            <person name="Ramirez L."/>
            <person name="Alfaro M."/>
            <person name="Sun H."/>
            <person name="Tritt A."/>
            <person name="Yoshinaga Y."/>
            <person name="Zwiers L.-H."/>
            <person name="Turgeon B."/>
            <person name="Goodwin S."/>
            <person name="Spatafora J."/>
            <person name="Crous P."/>
            <person name="Grigoriev I."/>
        </authorList>
    </citation>
    <scope>NUCLEOTIDE SEQUENCE</scope>
    <source>
        <strain evidence="2">Tuck. ex Michener</strain>
    </source>
</reference>
<dbReference type="EMBL" id="ML991821">
    <property type="protein sequence ID" value="KAF2231937.1"/>
    <property type="molecule type" value="Genomic_DNA"/>
</dbReference>
<name>A0A6A6H248_VIRVR</name>
<accession>A0A6A6H248</accession>
<organism evidence="2 3">
    <name type="scientific">Viridothelium virens</name>
    <name type="common">Speckled blister lichen</name>
    <name type="synonym">Trypethelium virens</name>
    <dbReference type="NCBI Taxonomy" id="1048519"/>
    <lineage>
        <taxon>Eukaryota</taxon>
        <taxon>Fungi</taxon>
        <taxon>Dikarya</taxon>
        <taxon>Ascomycota</taxon>
        <taxon>Pezizomycotina</taxon>
        <taxon>Dothideomycetes</taxon>
        <taxon>Dothideomycetes incertae sedis</taxon>
        <taxon>Trypetheliales</taxon>
        <taxon>Trypetheliaceae</taxon>
        <taxon>Viridothelium</taxon>
    </lineage>
</organism>
<evidence type="ECO:0000313" key="2">
    <source>
        <dbReference type="EMBL" id="KAF2231937.1"/>
    </source>
</evidence>
<keyword evidence="3" id="KW-1185">Reference proteome</keyword>
<keyword evidence="1" id="KW-0812">Transmembrane</keyword>
<gene>
    <name evidence="2" type="ORF">EV356DRAFT_506357</name>
</gene>
<proteinExistence type="predicted"/>
<dbReference type="Proteomes" id="UP000800092">
    <property type="component" value="Unassembled WGS sequence"/>
</dbReference>
<feature type="transmembrane region" description="Helical" evidence="1">
    <location>
        <begin position="28"/>
        <end position="50"/>
    </location>
</feature>
<keyword evidence="1" id="KW-1133">Transmembrane helix</keyword>
<sequence length="54" mass="6079">MSTEPPSSVLFSERHRCPVSIRETAVGVLAICYTRTVTLGSFFAVTLCYLRQKR</sequence>
<protein>
    <submittedName>
        <fullName evidence="2">Uncharacterized protein</fullName>
    </submittedName>
</protein>